<evidence type="ECO:0000313" key="3">
    <source>
        <dbReference type="Proteomes" id="UP000306628"/>
    </source>
</evidence>
<feature type="transmembrane region" description="Helical" evidence="1">
    <location>
        <begin position="65"/>
        <end position="83"/>
    </location>
</feature>
<name>A0A5S4GF93_9ACTN</name>
<dbReference type="NCBIfam" id="NF038065">
    <property type="entry name" value="Pr6Pr"/>
    <property type="match status" value="1"/>
</dbReference>
<keyword evidence="3" id="KW-1185">Reference proteome</keyword>
<dbReference type="RefSeq" id="WP_138692221.1">
    <property type="nucleotide sequence ID" value="NZ_JBHSAZ010000114.1"/>
</dbReference>
<dbReference type="InterPro" id="IPR049713">
    <property type="entry name" value="Pr6Pr-like"/>
</dbReference>
<keyword evidence="1" id="KW-1133">Transmembrane helix</keyword>
<evidence type="ECO:0008006" key="4">
    <source>
        <dbReference type="Google" id="ProtNLM"/>
    </source>
</evidence>
<accession>A0A5S4GF93</accession>
<organism evidence="2 3">
    <name type="scientific">Nonomuraea zeae</name>
    <dbReference type="NCBI Taxonomy" id="1642303"/>
    <lineage>
        <taxon>Bacteria</taxon>
        <taxon>Bacillati</taxon>
        <taxon>Actinomycetota</taxon>
        <taxon>Actinomycetes</taxon>
        <taxon>Streptosporangiales</taxon>
        <taxon>Streptosporangiaceae</taxon>
        <taxon>Nonomuraea</taxon>
    </lineage>
</organism>
<protein>
    <recommendedName>
        <fullName evidence="4">Pr6Pr family membrane protein</fullName>
    </recommendedName>
</protein>
<proteinExistence type="predicted"/>
<feature type="transmembrane region" description="Helical" evidence="1">
    <location>
        <begin position="103"/>
        <end position="125"/>
    </location>
</feature>
<sequence>MNVYTRPQLWWRAAMVAVGVLGLLTGSHRIVFYTSQSNIIVLGYYAGVLYWMVRRGTTDPAAPRLRGAVTLWILITGLVAHFVTNHGENPLPGLLDGDPAALLANRSTFLLHYVVPVMALVDWLAFGPHRVVRWRDLPLWLCFPLGYGLSSVARAIAFPEVPNRYPYFFLDPTEHGYGWVALWLVLLGLGFAALGALVIGLDRLASLRPRAAAPATASSG</sequence>
<feature type="transmembrane region" description="Helical" evidence="1">
    <location>
        <begin position="9"/>
        <end position="27"/>
    </location>
</feature>
<feature type="transmembrane region" description="Helical" evidence="1">
    <location>
        <begin position="137"/>
        <end position="157"/>
    </location>
</feature>
<keyword evidence="1" id="KW-0472">Membrane</keyword>
<reference evidence="2 3" key="1">
    <citation type="submission" date="2019-05" db="EMBL/GenBank/DDBJ databases">
        <title>Draft genome sequence of Nonomuraea zeae DSM 100528.</title>
        <authorList>
            <person name="Saricaoglu S."/>
            <person name="Isik K."/>
        </authorList>
    </citation>
    <scope>NUCLEOTIDE SEQUENCE [LARGE SCALE GENOMIC DNA]</scope>
    <source>
        <strain evidence="2 3">DSM 100528</strain>
    </source>
</reference>
<dbReference type="OrthoDB" id="9809977at2"/>
<evidence type="ECO:0000256" key="1">
    <source>
        <dbReference type="SAM" id="Phobius"/>
    </source>
</evidence>
<comment type="caution">
    <text evidence="2">The sequence shown here is derived from an EMBL/GenBank/DDBJ whole genome shotgun (WGS) entry which is preliminary data.</text>
</comment>
<feature type="transmembrane region" description="Helical" evidence="1">
    <location>
        <begin position="177"/>
        <end position="201"/>
    </location>
</feature>
<evidence type="ECO:0000313" key="2">
    <source>
        <dbReference type="EMBL" id="TMR31648.1"/>
    </source>
</evidence>
<feature type="transmembrane region" description="Helical" evidence="1">
    <location>
        <begin position="33"/>
        <end position="53"/>
    </location>
</feature>
<dbReference type="AlphaFoldDB" id="A0A5S4GF93"/>
<keyword evidence="1" id="KW-0812">Transmembrane</keyword>
<dbReference type="EMBL" id="VCKX01000080">
    <property type="protein sequence ID" value="TMR31648.1"/>
    <property type="molecule type" value="Genomic_DNA"/>
</dbReference>
<dbReference type="Proteomes" id="UP000306628">
    <property type="component" value="Unassembled WGS sequence"/>
</dbReference>
<gene>
    <name evidence="2" type="ORF">ETD85_25015</name>
</gene>